<reference evidence="1 2" key="1">
    <citation type="submission" date="2013-05" db="EMBL/GenBank/DDBJ databases">
        <title>Draft genome of the parasitic nematode Anyclostoma ceylanicum.</title>
        <authorList>
            <person name="Mitreva M."/>
        </authorList>
    </citation>
    <scope>NUCLEOTIDE SEQUENCE [LARGE SCALE GENOMIC DNA]</scope>
</reference>
<protein>
    <submittedName>
        <fullName evidence="1">Uncharacterized protein</fullName>
    </submittedName>
</protein>
<evidence type="ECO:0000313" key="1">
    <source>
        <dbReference type="EMBL" id="EPB75747.1"/>
    </source>
</evidence>
<sequence>MGMDDYPTFGYYGLADSYPYASLAYGAYPYGYPYALSSLTTGNSDQQSAIRRTSRAPEYLMQRDPRVPVVEVSEFNCLRMYLFECASKSDKQEW</sequence>
<dbReference type="Proteomes" id="UP000054495">
    <property type="component" value="Unassembled WGS sequence"/>
</dbReference>
<evidence type="ECO:0000313" key="2">
    <source>
        <dbReference type="Proteomes" id="UP000054495"/>
    </source>
</evidence>
<accession>A0A0D6M772</accession>
<keyword evidence="2" id="KW-1185">Reference proteome</keyword>
<name>A0A0D6M772_9BILA</name>
<dbReference type="EMBL" id="KE124889">
    <property type="protein sequence ID" value="EPB75747.1"/>
    <property type="molecule type" value="Genomic_DNA"/>
</dbReference>
<dbReference type="AlphaFoldDB" id="A0A0D6M772"/>
<proteinExistence type="predicted"/>
<gene>
    <name evidence="1" type="ORF">ANCCEY_05175</name>
</gene>
<organism evidence="1 2">
    <name type="scientific">Ancylostoma ceylanicum</name>
    <dbReference type="NCBI Taxonomy" id="53326"/>
    <lineage>
        <taxon>Eukaryota</taxon>
        <taxon>Metazoa</taxon>
        <taxon>Ecdysozoa</taxon>
        <taxon>Nematoda</taxon>
        <taxon>Chromadorea</taxon>
        <taxon>Rhabditida</taxon>
        <taxon>Rhabditina</taxon>
        <taxon>Rhabditomorpha</taxon>
        <taxon>Strongyloidea</taxon>
        <taxon>Ancylostomatidae</taxon>
        <taxon>Ancylostomatinae</taxon>
        <taxon>Ancylostoma</taxon>
    </lineage>
</organism>